<proteinExistence type="predicted"/>
<evidence type="ECO:0000259" key="1">
    <source>
        <dbReference type="Pfam" id="PF00534"/>
    </source>
</evidence>
<evidence type="ECO:0000313" key="2">
    <source>
        <dbReference type="EMBL" id="KAF0676038.1"/>
    </source>
</evidence>
<accession>A0A921NUW7</accession>
<gene>
    <name evidence="2" type="primary">wbpY</name>
    <name evidence="2" type="ORF">PMES_01602</name>
</gene>
<dbReference type="AlphaFoldDB" id="A0A921NUW7"/>
<dbReference type="RefSeq" id="WP_159965150.1">
    <property type="nucleotide sequence ID" value="NZ_APKE01000019.1"/>
</dbReference>
<keyword evidence="3" id="KW-1185">Reference proteome</keyword>
<organism evidence="2 3">
    <name type="scientific">Profundibacterium mesophilum KAUST100406-0324</name>
    <dbReference type="NCBI Taxonomy" id="1037889"/>
    <lineage>
        <taxon>Bacteria</taxon>
        <taxon>Pseudomonadati</taxon>
        <taxon>Pseudomonadota</taxon>
        <taxon>Alphaproteobacteria</taxon>
        <taxon>Rhodobacterales</taxon>
        <taxon>Roseobacteraceae</taxon>
        <taxon>Profundibacterium</taxon>
    </lineage>
</organism>
<dbReference type="EMBL" id="APKE01000019">
    <property type="protein sequence ID" value="KAF0676038.1"/>
    <property type="molecule type" value="Genomic_DNA"/>
</dbReference>
<evidence type="ECO:0000313" key="3">
    <source>
        <dbReference type="Proteomes" id="UP000698242"/>
    </source>
</evidence>
<keyword evidence="2" id="KW-0808">Transferase</keyword>
<dbReference type="GO" id="GO:0018392">
    <property type="term" value="F:glycoprotein 3-alpha-L-fucosyltransferase activity"/>
    <property type="evidence" value="ECO:0007669"/>
    <property type="project" value="UniProtKB-EC"/>
</dbReference>
<dbReference type="CDD" id="cd03801">
    <property type="entry name" value="GT4_PimA-like"/>
    <property type="match status" value="1"/>
</dbReference>
<name>A0A921NUW7_9RHOB</name>
<dbReference type="Proteomes" id="UP000698242">
    <property type="component" value="Unassembled WGS sequence"/>
</dbReference>
<dbReference type="Gene3D" id="3.40.50.2000">
    <property type="entry name" value="Glycogen Phosphorylase B"/>
    <property type="match status" value="2"/>
</dbReference>
<comment type="caution">
    <text evidence="2">The sequence shown here is derived from an EMBL/GenBank/DDBJ whole genome shotgun (WGS) entry which is preliminary data.</text>
</comment>
<protein>
    <submittedName>
        <fullName evidence="2">Glycosyltransferase WbpY</fullName>
        <ecNumber evidence="2">2.4.1.214</ecNumber>
    </submittedName>
</protein>
<dbReference type="SUPFAM" id="SSF53756">
    <property type="entry name" value="UDP-Glycosyltransferase/glycogen phosphorylase"/>
    <property type="match status" value="1"/>
</dbReference>
<feature type="domain" description="Glycosyl transferase family 1" evidence="1">
    <location>
        <begin position="191"/>
        <end position="324"/>
    </location>
</feature>
<dbReference type="EC" id="2.4.1.214" evidence="2"/>
<dbReference type="Pfam" id="PF00534">
    <property type="entry name" value="Glycos_transf_1"/>
    <property type="match status" value="1"/>
</dbReference>
<dbReference type="InterPro" id="IPR001296">
    <property type="entry name" value="Glyco_trans_1"/>
</dbReference>
<sequence length="369" mass="40389">MTQNLRSARPSYPAGAPPLRIPPTIGLVDPCCPRPYMPSDVDDGGLGGTEATVTRIVVGLHGRVRFVQFQQHRAAPARDGIGGYDRLDRAGDAGGLDGLVVINSWKLACRLRKSHPDLPIYLWLHVHPGRHNRKMGAALHAAGIVVICVSASHAATLRAFLAPCRVDIRHVFNPIADDLRPSNVPRDPNRMLFASAPHKGLDQVFDAFRRLRGRIPDLILDVADPGYLAWRTGPAPEGVRFIGTLPHDMLMARMRRSLCLFYPQSRFAETFGLVIAEANAVGTPALLHTGLGANDEIARSAGQCIDTGDMDAVHGTIARWRANPPRINLPEEFRLIRVLDQWESLLAPEMPAQAMSSSERSGEISHQNL</sequence>
<dbReference type="OrthoDB" id="7819717at2"/>
<reference evidence="2" key="1">
    <citation type="submission" date="2013-03" db="EMBL/GenBank/DDBJ databases">
        <title>Genome Sequence of the Profundibacterium mesophilum strain KAUST100406-0324T from Red Sea, a novel genus in the family Rhodobacteraceae.</title>
        <authorList>
            <person name="Essack M."/>
            <person name="Alam I."/>
            <person name="Lafi F."/>
            <person name="Alawi W."/>
            <person name="Kamanu F."/>
            <person name="Al-Suwailem A."/>
            <person name="Lee O.O."/>
            <person name="Xu Y."/>
            <person name="Bajic V."/>
            <person name="Qian P.-Y."/>
            <person name="Archer J."/>
        </authorList>
    </citation>
    <scope>NUCLEOTIDE SEQUENCE</scope>
    <source>
        <strain evidence="2">KAUST100406-0324</strain>
    </source>
</reference>
<keyword evidence="2" id="KW-0328">Glycosyltransferase</keyword>